<dbReference type="Gene3D" id="1.10.287.370">
    <property type="match status" value="1"/>
</dbReference>
<dbReference type="PANTHER" id="PTHR13345:SF9">
    <property type="entry name" value="PROTEIN UXT"/>
    <property type="match status" value="1"/>
</dbReference>
<evidence type="ECO:0000313" key="2">
    <source>
        <dbReference type="RefSeq" id="XP_013170587.1"/>
    </source>
</evidence>
<dbReference type="GO" id="GO:0045944">
    <property type="term" value="P:positive regulation of transcription by RNA polymerase II"/>
    <property type="evidence" value="ECO:0007669"/>
    <property type="project" value="TreeGrafter"/>
</dbReference>
<dbReference type="GO" id="GO:0016592">
    <property type="term" value="C:mediator complex"/>
    <property type="evidence" value="ECO:0007669"/>
    <property type="project" value="TreeGrafter"/>
</dbReference>
<dbReference type="GO" id="GO:0003714">
    <property type="term" value="F:transcription corepressor activity"/>
    <property type="evidence" value="ECO:0007669"/>
    <property type="project" value="InterPro"/>
</dbReference>
<dbReference type="PANTHER" id="PTHR13345">
    <property type="entry name" value="MEDIATOR OF RNA POLYMERASE II TRANSCRIPTION SUBUNIT 10"/>
    <property type="match status" value="1"/>
</dbReference>
<dbReference type="InterPro" id="IPR004127">
    <property type="entry name" value="Prefoldin_subunit_alpha"/>
</dbReference>
<dbReference type="CDD" id="cd23158">
    <property type="entry name" value="Prefoldin_UXT"/>
    <property type="match status" value="1"/>
</dbReference>
<dbReference type="SUPFAM" id="SSF46579">
    <property type="entry name" value="Prefoldin"/>
    <property type="match status" value="1"/>
</dbReference>
<gene>
    <name evidence="2" type="primary">LOC106119986</name>
</gene>
<name>A0AAJ6ZDV5_PAPXU</name>
<dbReference type="PRINTS" id="PR01502">
    <property type="entry name" value="UXTPROTEIN"/>
</dbReference>
<dbReference type="CTD" id="8409"/>
<comment type="similarity">
    <text evidence="1">Belongs to the UXT family.</text>
</comment>
<proteinExistence type="inferred from homology"/>
<dbReference type="GO" id="GO:0000122">
    <property type="term" value="P:negative regulation of transcription by RNA polymerase II"/>
    <property type="evidence" value="ECO:0007669"/>
    <property type="project" value="InterPro"/>
</dbReference>
<dbReference type="KEGG" id="pxu:106119986"/>
<dbReference type="GeneID" id="106119986"/>
<evidence type="ECO:0000256" key="1">
    <source>
        <dbReference type="ARBA" id="ARBA00007666"/>
    </source>
</evidence>
<sequence>MAVAVSNIDSAIIKYENFINNVLKESLRLHDQYLQKVNEEISELVQEKHTLKVITDEKLHPNGFKTKVDIGCNFFMEAFVPDTSKLLMHIGLKHYMEFTVSEANTYIDARIKVYEAKAEEIKKKIYTTKAHIKLMLFGVQQLLNAKNEGVC</sequence>
<dbReference type="AlphaFoldDB" id="A0AAJ6ZDV5"/>
<dbReference type="InterPro" id="IPR003994">
    <property type="entry name" value="UXT"/>
</dbReference>
<organism evidence="2">
    <name type="scientific">Papilio xuthus</name>
    <name type="common">Asian swallowtail butterfly</name>
    <dbReference type="NCBI Taxonomy" id="66420"/>
    <lineage>
        <taxon>Eukaryota</taxon>
        <taxon>Metazoa</taxon>
        <taxon>Ecdysozoa</taxon>
        <taxon>Arthropoda</taxon>
        <taxon>Hexapoda</taxon>
        <taxon>Insecta</taxon>
        <taxon>Pterygota</taxon>
        <taxon>Neoptera</taxon>
        <taxon>Endopterygota</taxon>
        <taxon>Lepidoptera</taxon>
        <taxon>Glossata</taxon>
        <taxon>Ditrysia</taxon>
        <taxon>Papilionoidea</taxon>
        <taxon>Papilionidae</taxon>
        <taxon>Papilioninae</taxon>
        <taxon>Papilio</taxon>
    </lineage>
</organism>
<reference evidence="2" key="1">
    <citation type="submission" date="2025-08" db="UniProtKB">
        <authorList>
            <consortium name="RefSeq"/>
        </authorList>
    </citation>
    <scope>IDENTIFICATION</scope>
</reference>
<dbReference type="InterPro" id="IPR009053">
    <property type="entry name" value="Prefoldin"/>
</dbReference>
<dbReference type="Pfam" id="PF02996">
    <property type="entry name" value="Prefoldin"/>
    <property type="match status" value="1"/>
</dbReference>
<dbReference type="RefSeq" id="XP_013170587.1">
    <property type="nucleotide sequence ID" value="XM_013315133.1"/>
</dbReference>
<dbReference type="Proteomes" id="UP000694872">
    <property type="component" value="Unplaced"/>
</dbReference>
<protein>
    <submittedName>
        <fullName evidence="2">Protein UXT</fullName>
    </submittedName>
</protein>
<accession>A0AAJ6ZDV5</accession>